<gene>
    <name evidence="4" type="ORF">AMQ22_00841</name>
</gene>
<protein>
    <recommendedName>
        <fullName evidence="3">KaiC domain-containing protein</fullName>
    </recommendedName>
</protein>
<evidence type="ECO:0000256" key="2">
    <source>
        <dbReference type="ARBA" id="ARBA00022840"/>
    </source>
</evidence>
<keyword evidence="1" id="KW-0547">Nucleotide-binding</keyword>
<accession>A0A150J586</accession>
<organism evidence="4 5">
    <name type="scientific">Candidatus Methanofastidiosum methylothiophilum</name>
    <dbReference type="NCBI Taxonomy" id="1705564"/>
    <lineage>
        <taxon>Archaea</taxon>
        <taxon>Methanobacteriati</taxon>
        <taxon>Methanobacteriota</taxon>
        <taxon>Stenosarchaea group</taxon>
        <taxon>Candidatus Methanofastidiosia</taxon>
        <taxon>Candidatus Methanofastidiosales</taxon>
        <taxon>Candidatus Methanofastidiosaceae</taxon>
        <taxon>Candidatus Methanofastidiosum</taxon>
    </lineage>
</organism>
<evidence type="ECO:0000313" key="4">
    <source>
        <dbReference type="EMBL" id="KYC52383.1"/>
    </source>
</evidence>
<dbReference type="GO" id="GO:0005524">
    <property type="term" value="F:ATP binding"/>
    <property type="evidence" value="ECO:0007669"/>
    <property type="project" value="UniProtKB-KW"/>
</dbReference>
<dbReference type="STRING" id="1705564.APG08_00714"/>
<evidence type="ECO:0000313" key="5">
    <source>
        <dbReference type="Proteomes" id="UP000075398"/>
    </source>
</evidence>
<dbReference type="InterPro" id="IPR010624">
    <property type="entry name" value="KaiC_dom"/>
</dbReference>
<dbReference type="PROSITE" id="PS51146">
    <property type="entry name" value="KAIC"/>
    <property type="match status" value="1"/>
</dbReference>
<proteinExistence type="predicted"/>
<dbReference type="Gene3D" id="3.40.50.300">
    <property type="entry name" value="P-loop containing nucleotide triphosphate hydrolases"/>
    <property type="match status" value="1"/>
</dbReference>
<comment type="caution">
    <text evidence="4">The sequence shown here is derived from an EMBL/GenBank/DDBJ whole genome shotgun (WGS) entry which is preliminary data.</text>
</comment>
<dbReference type="EMBL" id="LNGC01000025">
    <property type="protein sequence ID" value="KYC52383.1"/>
    <property type="molecule type" value="Genomic_DNA"/>
</dbReference>
<dbReference type="AlphaFoldDB" id="A0A150J586"/>
<sequence length="272" mass="30864">MKGFKERQNIKTDIELLDDLIIDGLPRDSFIVLLGEGGTGKSAILAELCYKFLKRGEPVIYVALDNSPASVFSDIAGLGWDITTFCEKGLLRFLDCYSFRMKADYDDKCITVLREPDDLPNFTDKLVSLMDELNMNGKGIVLIDSLTEFMTLSDPSQVVDSVKNWRARGTKERNVLFFSTLHYGLKAFEGFADVFDYIVDGIIDLRYDPTYMASDILLKQIRIRKIKGSDHYTNWVNFIIQKGGLKPLIIEEKKTKKKKSVANSNKKKSKNA</sequence>
<dbReference type="Proteomes" id="UP000075398">
    <property type="component" value="Unassembled WGS sequence"/>
</dbReference>
<dbReference type="PANTHER" id="PTHR43637:SF2">
    <property type="entry name" value="PROTEIN GVPD 1"/>
    <property type="match status" value="1"/>
</dbReference>
<dbReference type="PANTHER" id="PTHR43637">
    <property type="entry name" value="UPF0273 PROTEIN TM_0370"/>
    <property type="match status" value="1"/>
</dbReference>
<dbReference type="Pfam" id="PF06745">
    <property type="entry name" value="ATPase"/>
    <property type="match status" value="1"/>
</dbReference>
<dbReference type="SUPFAM" id="SSF52540">
    <property type="entry name" value="P-loop containing nucleoside triphosphate hydrolases"/>
    <property type="match status" value="1"/>
</dbReference>
<name>A0A150J586_9EURY</name>
<dbReference type="InterPro" id="IPR027417">
    <property type="entry name" value="P-loop_NTPase"/>
</dbReference>
<evidence type="ECO:0000259" key="3">
    <source>
        <dbReference type="PROSITE" id="PS51146"/>
    </source>
</evidence>
<feature type="domain" description="KaiC" evidence="3">
    <location>
        <begin position="8"/>
        <end position="263"/>
    </location>
</feature>
<dbReference type="InterPro" id="IPR014774">
    <property type="entry name" value="KaiC-like_dom"/>
</dbReference>
<keyword evidence="2" id="KW-0067">ATP-binding</keyword>
<reference evidence="4 5" key="1">
    <citation type="journal article" date="2016" name="ISME J.">
        <title>Chasing the elusive Euryarchaeota class WSA2: genomes reveal a uniquely fastidious methyl-reducing methanogen.</title>
        <authorList>
            <person name="Nobu M.K."/>
            <person name="Narihiro T."/>
            <person name="Kuroda K."/>
            <person name="Mei R."/>
            <person name="Liu W.T."/>
        </authorList>
    </citation>
    <scope>NUCLEOTIDE SEQUENCE [LARGE SCALE GENOMIC DNA]</scope>
    <source>
        <strain evidence="4">U1lsi0528_Bin055</strain>
    </source>
</reference>
<evidence type="ECO:0000256" key="1">
    <source>
        <dbReference type="ARBA" id="ARBA00022741"/>
    </source>
</evidence>